<dbReference type="NCBIfam" id="NF033510">
    <property type="entry name" value="Ca_tandemer"/>
    <property type="match status" value="5"/>
</dbReference>
<name>A0A0R0CP04_9GAMM</name>
<reference evidence="2 3" key="1">
    <citation type="submission" date="2015-05" db="EMBL/GenBank/DDBJ databases">
        <title>Genome sequencing and analysis of members of genus Stenotrophomonas.</title>
        <authorList>
            <person name="Patil P.P."/>
            <person name="Midha S."/>
            <person name="Patil P.B."/>
        </authorList>
    </citation>
    <scope>NUCLEOTIDE SEQUENCE [LARGE SCALE GENOMIC DNA]</scope>
    <source>
        <strain evidence="2 3">DSM 18941</strain>
    </source>
</reference>
<feature type="domain" description="Bacterial Ig-like" evidence="1">
    <location>
        <begin position="275"/>
        <end position="364"/>
    </location>
</feature>
<dbReference type="EMBL" id="LDJJ01000033">
    <property type="protein sequence ID" value="KRG67329.1"/>
    <property type="molecule type" value="Genomic_DNA"/>
</dbReference>
<dbReference type="PATRIC" id="fig|405446.3.peg.1648"/>
<protein>
    <recommendedName>
        <fullName evidence="1">Bacterial Ig-like domain-containing protein</fullName>
    </recommendedName>
</protein>
<dbReference type="Proteomes" id="UP000051863">
    <property type="component" value="Unassembled WGS sequence"/>
</dbReference>
<dbReference type="AlphaFoldDB" id="A0A0R0CP04"/>
<proteinExistence type="predicted"/>
<dbReference type="Gene3D" id="3.30.420.430">
    <property type="match status" value="4"/>
</dbReference>
<dbReference type="Pfam" id="PF19077">
    <property type="entry name" value="Big_13"/>
    <property type="match status" value="6"/>
</dbReference>
<accession>A0A0R0CP04</accession>
<sequence length="662" mass="68034">MEIGRAATDASGAWTFTPSPVLVDGQHKLNYQVVDKAGNSSQKSDVIEFIVDTSKLEVSIDGATDDAGSITGAIAKGGVTDDTTPTLHGTATAGGTVKIYEGDVLLGEALVGADKKWSFTVPVALGAGPHALTATVTTVANGESERSSEFDFSIDVTPPGVPTIVQVFDDVGAPQGALSQGQSTDDTTPALSGKAEANSTVYIYDNGSLLGNAVVDALGNWSFTPSPPLLNGAHAFTVTAEDKAGNMSAASSPFAIVIDTIAPDKPVIEAVYDDHGARTGNLASGATTDDAKPTIRGSAEAGSTVIIKDGDTELGRVVAGSDGKWVFEPPAGLIDGEHKLSVEALDAAGNLSQPSDAFDVIVDTTVPTTPKITNIRDDVGEFTGILQAGGTTDDTNPTINGNGKAGEIIEIRMDGAVIGSVVVGENGRWSYTTEVAVLDGLHAFTAVAVSPGGAESAASNAYSIRVDTVAPDSPTIEAVRDNVGAWTGDLQNGQTTDDRSPTFVGKAEPNSTIIVFDGGEEVGFAAVDADGNWTYSGENLRYGEHVFTFHAFDVAGNIGVASEEWSVYVTMATRSMTDKTSSELPLSVQDLLSGDTVEFFAEGAAQPVAAAEPLSVVDLQGALEADAQDSWAVGGNQPQEAQQWNSAGALEAGYLLDQQLAG</sequence>
<comment type="caution">
    <text evidence="2">The sequence shown here is derived from an EMBL/GenBank/DDBJ whole genome shotgun (WGS) entry which is preliminary data.</text>
</comment>
<gene>
    <name evidence="2" type="ORF">ABB27_10780</name>
</gene>
<feature type="domain" description="Bacterial Ig-like" evidence="1">
    <location>
        <begin position="483"/>
        <end position="560"/>
    </location>
</feature>
<feature type="domain" description="Bacterial Ig-like" evidence="1">
    <location>
        <begin position="176"/>
        <end position="260"/>
    </location>
</feature>
<dbReference type="OrthoDB" id="6008676at2"/>
<feature type="domain" description="Bacterial Ig-like" evidence="1">
    <location>
        <begin position="62"/>
        <end position="155"/>
    </location>
</feature>
<evidence type="ECO:0000259" key="1">
    <source>
        <dbReference type="Pfam" id="PF19077"/>
    </source>
</evidence>
<feature type="domain" description="Bacterial Ig-like" evidence="1">
    <location>
        <begin position="374"/>
        <end position="468"/>
    </location>
</feature>
<keyword evidence="3" id="KW-1185">Reference proteome</keyword>
<dbReference type="InterPro" id="IPR013783">
    <property type="entry name" value="Ig-like_fold"/>
</dbReference>
<organism evidence="2 3">
    <name type="scientific">Stenotrophomonas terrae</name>
    <dbReference type="NCBI Taxonomy" id="405446"/>
    <lineage>
        <taxon>Bacteria</taxon>
        <taxon>Pseudomonadati</taxon>
        <taxon>Pseudomonadota</taxon>
        <taxon>Gammaproteobacteria</taxon>
        <taxon>Lysobacterales</taxon>
        <taxon>Lysobacteraceae</taxon>
        <taxon>Stenotrophomonas</taxon>
    </lineage>
</organism>
<feature type="domain" description="Bacterial Ig-like" evidence="1">
    <location>
        <begin position="3"/>
        <end position="53"/>
    </location>
</feature>
<evidence type="ECO:0000313" key="2">
    <source>
        <dbReference type="EMBL" id="KRG67329.1"/>
    </source>
</evidence>
<dbReference type="InterPro" id="IPR044016">
    <property type="entry name" value="Big_13"/>
</dbReference>
<evidence type="ECO:0000313" key="3">
    <source>
        <dbReference type="Proteomes" id="UP000051863"/>
    </source>
</evidence>
<dbReference type="Gene3D" id="2.60.40.10">
    <property type="entry name" value="Immunoglobulins"/>
    <property type="match status" value="2"/>
</dbReference>